<protein>
    <submittedName>
        <fullName evidence="1">Uncharacterized protein</fullName>
    </submittedName>
</protein>
<dbReference type="Proteomes" id="UP001479290">
    <property type="component" value="Unassembled WGS sequence"/>
</dbReference>
<feature type="non-terminal residue" evidence="1">
    <location>
        <position position="58"/>
    </location>
</feature>
<gene>
    <name evidence="1" type="ORF">ABG768_019407</name>
</gene>
<proteinExistence type="predicted"/>
<evidence type="ECO:0000313" key="1">
    <source>
        <dbReference type="EMBL" id="KAK9977600.1"/>
    </source>
</evidence>
<accession>A0AAW2AV14</accession>
<reference evidence="1 2" key="1">
    <citation type="submission" date="2024-05" db="EMBL/GenBank/DDBJ databases">
        <title>A high-quality chromosomal-level genome assembly of Topmouth culter (Culter alburnus).</title>
        <authorList>
            <person name="Zhao H."/>
        </authorList>
    </citation>
    <scope>NUCLEOTIDE SEQUENCE [LARGE SCALE GENOMIC DNA]</scope>
    <source>
        <strain evidence="1">CATC2023</strain>
        <tissue evidence="1">Muscle</tissue>
    </source>
</reference>
<keyword evidence="2" id="KW-1185">Reference proteome</keyword>
<dbReference type="EMBL" id="JAWDJR010000003">
    <property type="protein sequence ID" value="KAK9977600.1"/>
    <property type="molecule type" value="Genomic_DNA"/>
</dbReference>
<dbReference type="AlphaFoldDB" id="A0AAW2AV14"/>
<organism evidence="1 2">
    <name type="scientific">Culter alburnus</name>
    <name type="common">Topmouth culter</name>
    <dbReference type="NCBI Taxonomy" id="194366"/>
    <lineage>
        <taxon>Eukaryota</taxon>
        <taxon>Metazoa</taxon>
        <taxon>Chordata</taxon>
        <taxon>Craniata</taxon>
        <taxon>Vertebrata</taxon>
        <taxon>Euteleostomi</taxon>
        <taxon>Actinopterygii</taxon>
        <taxon>Neopterygii</taxon>
        <taxon>Teleostei</taxon>
        <taxon>Ostariophysi</taxon>
        <taxon>Cypriniformes</taxon>
        <taxon>Xenocyprididae</taxon>
        <taxon>Xenocypridinae</taxon>
        <taxon>Culter</taxon>
    </lineage>
</organism>
<sequence length="58" mass="6407">AIYISRPETAERWNQNSQHPSVQEAHLDLTQWLHCAACLLSVPLSLSGAAGDFLFPCL</sequence>
<name>A0AAW2AV14_CULAL</name>
<feature type="non-terminal residue" evidence="1">
    <location>
        <position position="1"/>
    </location>
</feature>
<comment type="caution">
    <text evidence="1">The sequence shown here is derived from an EMBL/GenBank/DDBJ whole genome shotgun (WGS) entry which is preliminary data.</text>
</comment>
<evidence type="ECO:0000313" key="2">
    <source>
        <dbReference type="Proteomes" id="UP001479290"/>
    </source>
</evidence>